<evidence type="ECO:0000313" key="1">
    <source>
        <dbReference type="EnsemblPlants" id="ORUFI02G11930.1"/>
    </source>
</evidence>
<dbReference type="eggNOG" id="KOG0975">
    <property type="taxonomic scope" value="Eukaryota"/>
</dbReference>
<reference evidence="2" key="1">
    <citation type="submission" date="2013-06" db="EMBL/GenBank/DDBJ databases">
        <authorList>
            <person name="Zhao Q."/>
        </authorList>
    </citation>
    <scope>NUCLEOTIDE SEQUENCE</scope>
    <source>
        <strain evidence="2">cv. W1943</strain>
    </source>
</reference>
<dbReference type="Gramene" id="ORUFI02G11930.1">
    <property type="protein sequence ID" value="ORUFI02G11930.1"/>
    <property type="gene ID" value="ORUFI02G11930"/>
</dbReference>
<dbReference type="AlphaFoldDB" id="A0A0E0NCW3"/>
<protein>
    <submittedName>
        <fullName evidence="1">Uncharacterized protein</fullName>
    </submittedName>
</protein>
<dbReference type="OMA" id="FLRIMRC"/>
<organism evidence="1 2">
    <name type="scientific">Oryza rufipogon</name>
    <name type="common">Brownbeard rice</name>
    <name type="synonym">Asian wild rice</name>
    <dbReference type="NCBI Taxonomy" id="4529"/>
    <lineage>
        <taxon>Eukaryota</taxon>
        <taxon>Viridiplantae</taxon>
        <taxon>Streptophyta</taxon>
        <taxon>Embryophyta</taxon>
        <taxon>Tracheophyta</taxon>
        <taxon>Spermatophyta</taxon>
        <taxon>Magnoliopsida</taxon>
        <taxon>Liliopsida</taxon>
        <taxon>Poales</taxon>
        <taxon>Poaceae</taxon>
        <taxon>BOP clade</taxon>
        <taxon>Oryzoideae</taxon>
        <taxon>Oryzeae</taxon>
        <taxon>Oryzinae</taxon>
        <taxon>Oryza</taxon>
    </lineage>
</organism>
<evidence type="ECO:0000313" key="2">
    <source>
        <dbReference type="Proteomes" id="UP000008022"/>
    </source>
</evidence>
<dbReference type="HOGENOM" id="CLU_145039_0_0_1"/>
<reference evidence="1" key="2">
    <citation type="submission" date="2015-06" db="UniProtKB">
        <authorList>
            <consortium name="EnsemblPlants"/>
        </authorList>
    </citation>
    <scope>IDENTIFICATION</scope>
</reference>
<proteinExistence type="predicted"/>
<name>A0A0E0NCW3_ORYRU</name>
<accession>A0A0E0NCW3</accession>
<dbReference type="Proteomes" id="UP000008022">
    <property type="component" value="Unassembled WGS sequence"/>
</dbReference>
<keyword evidence="2" id="KW-1185">Reference proteome</keyword>
<sequence>MKSVNYLPNALTKWKAKKMMDLPAYEDFNMNVGFVTQSKELLIPGFDKILWQNGGTSSRNVSVQEGKAAEEMMLIGSGREGPIAQTLFNFILEDMRSGPTSVRIPVSY</sequence>
<dbReference type="STRING" id="4529.A0A0E0NCW3"/>
<dbReference type="EnsemblPlants" id="ORUFI02G11930.1">
    <property type="protein sequence ID" value="ORUFI02G11930.1"/>
    <property type="gene ID" value="ORUFI02G11930"/>
</dbReference>